<dbReference type="InterPro" id="IPR012337">
    <property type="entry name" value="RNaseH-like_sf"/>
</dbReference>
<evidence type="ECO:0000313" key="4">
    <source>
        <dbReference type="Proteomes" id="UP000824265"/>
    </source>
</evidence>
<dbReference type="EMBL" id="DXGH01000011">
    <property type="protein sequence ID" value="HIW80375.1"/>
    <property type="molecule type" value="Genomic_DNA"/>
</dbReference>
<organism evidence="3 4">
    <name type="scientific">Candidatus Acetatifactor stercoripullorum</name>
    <dbReference type="NCBI Taxonomy" id="2838414"/>
    <lineage>
        <taxon>Bacteria</taxon>
        <taxon>Bacillati</taxon>
        <taxon>Bacillota</taxon>
        <taxon>Clostridia</taxon>
        <taxon>Lachnospirales</taxon>
        <taxon>Lachnospiraceae</taxon>
        <taxon>Acetatifactor</taxon>
    </lineage>
</organism>
<dbReference type="Pfam" id="PF13808">
    <property type="entry name" value="DDE_Tnp_1_assoc"/>
    <property type="match status" value="1"/>
</dbReference>
<sequence length="452" mass="53896">MTRAEKRAIKNQIRNAIKEFLKIQAHYFPDLIEDIKKIMDERNQSYVTYEIEVIIFVMILKNICSIESMQEMNEAFNEDTCVKNIYRVLGLEEKDYLPHYVTINECLSRLDNQELEKVRKKMVYGIIRKRSFEYGKFLGEKWLVIVDATQLFCFKERHCEHCLTKTINRGTPEEKTVYYHQVLEAKLVLGDDMIISLATEFIENPRANASKQDCELTSFKRLAETVKREYPRLPICLLADSLYANESVFGICRKSKWDFLIRYKEGSIPSIMEEYREIVNMGEMGESVPEREEIYRRKPNMKQKLHIRWVNGLEYRKHPIHVLELKIEREGKKHQEFTWLSSIEIDASVAEEMTETGRKRWLIENEGFNIQKNHRYMITHANSLDYNAMKNHYLITQIADILMQMYENGDRGIKELKYTIKKISEELLESLRKQELKAEDLRFEKIQIRRKI</sequence>
<dbReference type="InterPro" id="IPR002559">
    <property type="entry name" value="Transposase_11"/>
</dbReference>
<reference evidence="3" key="1">
    <citation type="journal article" date="2021" name="PeerJ">
        <title>Extensive microbial diversity within the chicken gut microbiome revealed by metagenomics and culture.</title>
        <authorList>
            <person name="Gilroy R."/>
            <person name="Ravi A."/>
            <person name="Getino M."/>
            <person name="Pursley I."/>
            <person name="Horton D.L."/>
            <person name="Alikhan N.F."/>
            <person name="Baker D."/>
            <person name="Gharbi K."/>
            <person name="Hall N."/>
            <person name="Watson M."/>
            <person name="Adriaenssens E.M."/>
            <person name="Foster-Nyarko E."/>
            <person name="Jarju S."/>
            <person name="Secka A."/>
            <person name="Antonio M."/>
            <person name="Oren A."/>
            <person name="Chaudhuri R.R."/>
            <person name="La Ragione R."/>
            <person name="Hildebrand F."/>
            <person name="Pallen M.J."/>
        </authorList>
    </citation>
    <scope>NUCLEOTIDE SEQUENCE</scope>
    <source>
        <strain evidence="3">CHK195-6426</strain>
    </source>
</reference>
<dbReference type="GO" id="GO:0003677">
    <property type="term" value="F:DNA binding"/>
    <property type="evidence" value="ECO:0007669"/>
    <property type="project" value="InterPro"/>
</dbReference>
<dbReference type="Pfam" id="PF01609">
    <property type="entry name" value="DDE_Tnp_1"/>
    <property type="match status" value="1"/>
</dbReference>
<dbReference type="Proteomes" id="UP000824265">
    <property type="component" value="Unassembled WGS sequence"/>
</dbReference>
<evidence type="ECO:0000259" key="2">
    <source>
        <dbReference type="Pfam" id="PF13808"/>
    </source>
</evidence>
<evidence type="ECO:0000313" key="3">
    <source>
        <dbReference type="EMBL" id="HIW80375.1"/>
    </source>
</evidence>
<name>A0A9D1R3V6_9FIRM</name>
<dbReference type="SUPFAM" id="SSF53098">
    <property type="entry name" value="Ribonuclease H-like"/>
    <property type="match status" value="1"/>
</dbReference>
<evidence type="ECO:0000259" key="1">
    <source>
        <dbReference type="Pfam" id="PF01609"/>
    </source>
</evidence>
<gene>
    <name evidence="3" type="ORF">H9742_02425</name>
</gene>
<feature type="domain" description="H repeat-associated protein N-terminal" evidence="2">
    <location>
        <begin position="34"/>
        <end position="118"/>
    </location>
</feature>
<dbReference type="GO" id="GO:0006313">
    <property type="term" value="P:DNA transposition"/>
    <property type="evidence" value="ECO:0007669"/>
    <property type="project" value="InterPro"/>
</dbReference>
<protein>
    <submittedName>
        <fullName evidence="3">Transposase family protein</fullName>
    </submittedName>
</protein>
<accession>A0A9D1R3V6</accession>
<dbReference type="InterPro" id="IPR032806">
    <property type="entry name" value="YbfD_N"/>
</dbReference>
<dbReference type="GO" id="GO:0004803">
    <property type="term" value="F:transposase activity"/>
    <property type="evidence" value="ECO:0007669"/>
    <property type="project" value="InterPro"/>
</dbReference>
<proteinExistence type="predicted"/>
<dbReference type="AlphaFoldDB" id="A0A9D1R3V6"/>
<comment type="caution">
    <text evidence="3">The sequence shown here is derived from an EMBL/GenBank/DDBJ whole genome shotgun (WGS) entry which is preliminary data.</text>
</comment>
<feature type="domain" description="Transposase IS4-like" evidence="1">
    <location>
        <begin position="218"/>
        <end position="395"/>
    </location>
</feature>
<reference evidence="3" key="2">
    <citation type="submission" date="2021-04" db="EMBL/GenBank/DDBJ databases">
        <authorList>
            <person name="Gilroy R."/>
        </authorList>
    </citation>
    <scope>NUCLEOTIDE SEQUENCE</scope>
    <source>
        <strain evidence="3">CHK195-6426</strain>
    </source>
</reference>